<proteinExistence type="predicted"/>
<reference evidence="2" key="1">
    <citation type="submission" date="2019-10" db="EMBL/GenBank/DDBJ databases">
        <title>Description of Paenibacillus glebae sp. nov.</title>
        <authorList>
            <person name="Carlier A."/>
            <person name="Qi S."/>
        </authorList>
    </citation>
    <scope>NUCLEOTIDE SEQUENCE</scope>
    <source>
        <strain evidence="2">LMG 31456</strain>
    </source>
</reference>
<keyword evidence="3" id="KW-1185">Reference proteome</keyword>
<evidence type="ECO:0000313" key="3">
    <source>
        <dbReference type="Proteomes" id="UP000641588"/>
    </source>
</evidence>
<dbReference type="InterPro" id="IPR036291">
    <property type="entry name" value="NAD(P)-bd_dom_sf"/>
</dbReference>
<dbReference type="AlphaFoldDB" id="A0A972GSE8"/>
<dbReference type="InterPro" id="IPR013149">
    <property type="entry name" value="ADH-like_C"/>
</dbReference>
<protein>
    <submittedName>
        <fullName evidence="2">Zinc-binding dehydrogenase</fullName>
    </submittedName>
</protein>
<dbReference type="Proteomes" id="UP000641588">
    <property type="component" value="Unassembled WGS sequence"/>
</dbReference>
<dbReference type="SUPFAM" id="SSF51735">
    <property type="entry name" value="NAD(P)-binding Rossmann-fold domains"/>
    <property type="match status" value="1"/>
</dbReference>
<evidence type="ECO:0000259" key="1">
    <source>
        <dbReference type="Pfam" id="PF00107"/>
    </source>
</evidence>
<gene>
    <name evidence="2" type="ORF">GC093_01455</name>
</gene>
<organism evidence="2 3">
    <name type="scientific">Paenibacillus foliorum</name>
    <dbReference type="NCBI Taxonomy" id="2654974"/>
    <lineage>
        <taxon>Bacteria</taxon>
        <taxon>Bacillati</taxon>
        <taxon>Bacillota</taxon>
        <taxon>Bacilli</taxon>
        <taxon>Bacillales</taxon>
        <taxon>Paenibacillaceae</taxon>
        <taxon>Paenibacillus</taxon>
    </lineage>
</organism>
<name>A0A972GSE8_9BACL</name>
<evidence type="ECO:0000313" key="2">
    <source>
        <dbReference type="EMBL" id="NOU91905.1"/>
    </source>
</evidence>
<dbReference type="Pfam" id="PF00107">
    <property type="entry name" value="ADH_zinc_N"/>
    <property type="match status" value="1"/>
</dbReference>
<accession>A0A972GSE8</accession>
<feature type="domain" description="Alcohol dehydrogenase-like C-terminal" evidence="1">
    <location>
        <begin position="1"/>
        <end position="65"/>
    </location>
</feature>
<comment type="caution">
    <text evidence="2">The sequence shown here is derived from an EMBL/GenBank/DDBJ whole genome shotgun (WGS) entry which is preliminary data.</text>
</comment>
<sequence length="87" mass="8883">MGTTDIVNLTQVEAADSVSKLEDGLGADIVYECAGKSNAVGMAFSIARRGGKVVLLGAACKDAKKVDKALDVLDSGKGIGKTLIELT</sequence>
<dbReference type="EMBL" id="WHOD01000005">
    <property type="protein sequence ID" value="NOU91905.1"/>
    <property type="molecule type" value="Genomic_DNA"/>
</dbReference>
<dbReference type="Gene3D" id="3.40.50.720">
    <property type="entry name" value="NAD(P)-binding Rossmann-like Domain"/>
    <property type="match status" value="1"/>
</dbReference>